<name>A0ABZ1ZSI6_STRAQ</name>
<dbReference type="InterPro" id="IPR006311">
    <property type="entry name" value="TAT_signal"/>
</dbReference>
<keyword evidence="1" id="KW-0732">Signal</keyword>
<feature type="chain" id="PRO_5046174296" description="Secreted protein" evidence="1">
    <location>
        <begin position="34"/>
        <end position="110"/>
    </location>
</feature>
<dbReference type="RefSeq" id="WP_329359710.1">
    <property type="nucleotide sequence ID" value="NZ_CP108640.1"/>
</dbReference>
<evidence type="ECO:0000313" key="3">
    <source>
        <dbReference type="Proteomes" id="UP001431926"/>
    </source>
</evidence>
<keyword evidence="3" id="KW-1185">Reference proteome</keyword>
<gene>
    <name evidence="2" type="ORF">OG367_38295</name>
</gene>
<evidence type="ECO:0000313" key="2">
    <source>
        <dbReference type="EMBL" id="WUX41726.1"/>
    </source>
</evidence>
<sequence length="110" mass="11212">MTTTQHLRRTGLRTLAAAAACLLLTAAAPAATAAATAPHTTAMRAGTAITCQELDTDLPSVFGRDCNANAWGPIADFTITDAGSGATYSCRDGWAEGSAWVRGNDCAPAN</sequence>
<protein>
    <recommendedName>
        <fullName evidence="4">Secreted protein</fullName>
    </recommendedName>
</protein>
<evidence type="ECO:0008006" key="4">
    <source>
        <dbReference type="Google" id="ProtNLM"/>
    </source>
</evidence>
<dbReference type="PROSITE" id="PS51318">
    <property type="entry name" value="TAT"/>
    <property type="match status" value="1"/>
</dbReference>
<evidence type="ECO:0000256" key="1">
    <source>
        <dbReference type="SAM" id="SignalP"/>
    </source>
</evidence>
<dbReference type="Proteomes" id="UP001431926">
    <property type="component" value="Chromosome"/>
</dbReference>
<feature type="signal peptide" evidence="1">
    <location>
        <begin position="1"/>
        <end position="33"/>
    </location>
</feature>
<dbReference type="EMBL" id="CP109491">
    <property type="protein sequence ID" value="WUX41726.1"/>
    <property type="molecule type" value="Genomic_DNA"/>
</dbReference>
<accession>A0ABZ1ZSI6</accession>
<proteinExistence type="predicted"/>
<organism evidence="2 3">
    <name type="scientific">Streptomyces anulatus</name>
    <name type="common">Streptomyces chrysomallus</name>
    <dbReference type="NCBI Taxonomy" id="1892"/>
    <lineage>
        <taxon>Bacteria</taxon>
        <taxon>Bacillati</taxon>
        <taxon>Actinomycetota</taxon>
        <taxon>Actinomycetes</taxon>
        <taxon>Kitasatosporales</taxon>
        <taxon>Streptomycetaceae</taxon>
        <taxon>Streptomyces</taxon>
    </lineage>
</organism>
<reference evidence="2" key="1">
    <citation type="submission" date="2022-10" db="EMBL/GenBank/DDBJ databases">
        <title>The complete genomes of actinobacterial strains from the NBC collection.</title>
        <authorList>
            <person name="Joergensen T.S."/>
            <person name="Alvarez Arevalo M."/>
            <person name="Sterndorff E.B."/>
            <person name="Faurdal D."/>
            <person name="Vuksanovic O."/>
            <person name="Mourched A.-S."/>
            <person name="Charusanti P."/>
            <person name="Shaw S."/>
            <person name="Blin K."/>
            <person name="Weber T."/>
        </authorList>
    </citation>
    <scope>NUCLEOTIDE SEQUENCE</scope>
    <source>
        <strain evidence="2">NBC_01436</strain>
    </source>
</reference>